<organism evidence="4 5">
    <name type="scientific">Hypsibius exemplaris</name>
    <name type="common">Freshwater tardigrade</name>
    <dbReference type="NCBI Taxonomy" id="2072580"/>
    <lineage>
        <taxon>Eukaryota</taxon>
        <taxon>Metazoa</taxon>
        <taxon>Ecdysozoa</taxon>
        <taxon>Tardigrada</taxon>
        <taxon>Eutardigrada</taxon>
        <taxon>Parachela</taxon>
        <taxon>Hypsibioidea</taxon>
        <taxon>Hypsibiidae</taxon>
        <taxon>Hypsibius</taxon>
    </lineage>
</organism>
<dbReference type="PANTHER" id="PTHR23050">
    <property type="entry name" value="CALCIUM BINDING PROTEIN"/>
    <property type="match status" value="1"/>
</dbReference>
<dbReference type="InterPro" id="IPR050145">
    <property type="entry name" value="Centrin_CML-like"/>
</dbReference>
<reference evidence="5" key="1">
    <citation type="submission" date="2017-01" db="EMBL/GenBank/DDBJ databases">
        <title>Comparative genomics of anhydrobiosis in the tardigrade Hypsibius dujardini.</title>
        <authorList>
            <person name="Yoshida Y."/>
            <person name="Koutsovoulos G."/>
            <person name="Laetsch D."/>
            <person name="Stevens L."/>
            <person name="Kumar S."/>
            <person name="Horikawa D."/>
            <person name="Ishino K."/>
            <person name="Komine S."/>
            <person name="Tomita M."/>
            <person name="Blaxter M."/>
            <person name="Arakawa K."/>
        </authorList>
    </citation>
    <scope>NUCLEOTIDE SEQUENCE [LARGE SCALE GENOMIC DNA]</scope>
    <source>
        <strain evidence="5">Z151</strain>
    </source>
</reference>
<dbReference type="Pfam" id="PF13405">
    <property type="entry name" value="EF-hand_6"/>
    <property type="match status" value="1"/>
</dbReference>
<dbReference type="PROSITE" id="PS00018">
    <property type="entry name" value="EF_HAND_1"/>
    <property type="match status" value="2"/>
</dbReference>
<gene>
    <name evidence="4" type="ORF">BV898_15331</name>
</gene>
<proteinExistence type="predicted"/>
<accession>A0A9X6RKL9</accession>
<dbReference type="InterPro" id="IPR018247">
    <property type="entry name" value="EF_Hand_1_Ca_BS"/>
</dbReference>
<dbReference type="InterPro" id="IPR002048">
    <property type="entry name" value="EF_hand_dom"/>
</dbReference>
<evidence type="ECO:0000256" key="2">
    <source>
        <dbReference type="ARBA" id="ARBA00022837"/>
    </source>
</evidence>
<dbReference type="AlphaFoldDB" id="A0A9X6RKL9"/>
<feature type="domain" description="EF-hand" evidence="3">
    <location>
        <begin position="50"/>
        <end position="85"/>
    </location>
</feature>
<evidence type="ECO:0000313" key="4">
    <source>
        <dbReference type="EMBL" id="OWA50826.1"/>
    </source>
</evidence>
<keyword evidence="5" id="KW-1185">Reference proteome</keyword>
<evidence type="ECO:0000256" key="1">
    <source>
        <dbReference type="ARBA" id="ARBA00022737"/>
    </source>
</evidence>
<dbReference type="GO" id="GO:0005509">
    <property type="term" value="F:calcium ion binding"/>
    <property type="evidence" value="ECO:0007669"/>
    <property type="project" value="InterPro"/>
</dbReference>
<dbReference type="FunFam" id="1.10.238.10:FF:000003">
    <property type="entry name" value="Calmodulin A"/>
    <property type="match status" value="2"/>
</dbReference>
<dbReference type="InterPro" id="IPR011992">
    <property type="entry name" value="EF-hand-dom_pair"/>
</dbReference>
<dbReference type="PRINTS" id="PR01697">
    <property type="entry name" value="PARVALBUMIN"/>
</dbReference>
<comment type="caution">
    <text evidence="4">The sequence shown here is derived from an EMBL/GenBank/DDBJ whole genome shotgun (WGS) entry which is preliminary data.</text>
</comment>
<dbReference type="SUPFAM" id="SSF47473">
    <property type="entry name" value="EF-hand"/>
    <property type="match status" value="1"/>
</dbReference>
<dbReference type="EMBL" id="MTYJ01000204">
    <property type="protein sequence ID" value="OWA50826.1"/>
    <property type="molecule type" value="Genomic_DNA"/>
</dbReference>
<feature type="domain" description="EF-hand" evidence="3">
    <location>
        <begin position="86"/>
        <end position="120"/>
    </location>
</feature>
<evidence type="ECO:0000313" key="5">
    <source>
        <dbReference type="Proteomes" id="UP000192578"/>
    </source>
</evidence>
<dbReference type="Proteomes" id="UP000192578">
    <property type="component" value="Unassembled WGS sequence"/>
</dbReference>
<keyword evidence="1" id="KW-0677">Repeat</keyword>
<dbReference type="Pfam" id="PF13499">
    <property type="entry name" value="EF-hand_7"/>
    <property type="match status" value="1"/>
</dbReference>
<dbReference type="SMART" id="SM00054">
    <property type="entry name" value="EFh"/>
    <property type="match status" value="3"/>
</dbReference>
<name>A0A9X6RKL9_HYPEX</name>
<dbReference type="Gene3D" id="1.10.238.10">
    <property type="entry name" value="EF-hand"/>
    <property type="match status" value="2"/>
</dbReference>
<protein>
    <submittedName>
        <fullName evidence="4">Calmodulin</fullName>
    </submittedName>
</protein>
<dbReference type="CDD" id="cd00051">
    <property type="entry name" value="EFh"/>
    <property type="match status" value="2"/>
</dbReference>
<sequence>MMAQKIKKTNSKEEIRDVFRVFDKDGDGFISAEELRHLMTNFGERVTDEVLKEKIRDVFRVLDKDGDGFISVEKLRHLMTNLGERVTDEVLKEIVREADFDGDGQINYGELEVMMTSHSD</sequence>
<dbReference type="PROSITE" id="PS50222">
    <property type="entry name" value="EF_HAND_2"/>
    <property type="match status" value="3"/>
</dbReference>
<dbReference type="OrthoDB" id="26525at2759"/>
<evidence type="ECO:0000259" key="3">
    <source>
        <dbReference type="PROSITE" id="PS50222"/>
    </source>
</evidence>
<feature type="domain" description="EF-hand" evidence="3">
    <location>
        <begin position="10"/>
        <end position="45"/>
    </location>
</feature>
<keyword evidence="2" id="KW-0106">Calcium</keyword>